<proteinExistence type="predicted"/>
<dbReference type="InterPro" id="IPR027383">
    <property type="entry name" value="Znf_put"/>
</dbReference>
<sequence>MKCHEAEKLLDAYADRELSGQDHDLVRAHLDHCGSCPDQLAEIDMVRVRLRALPQFALPESLTARIEEMLDGENDGGASPAREWLKIPLLSHLAAACLGALIFFGVTRLPVEVEPFKQMIVSAHVRSLETGELVQVAAADTHTVGPWFAGKVSYAPPVTDLSARGFPLLGGRVDKLDGEKVAVLVYGRRAHKINLYVLPGSGDLNTAPAHLTRRGFNLVGWSQDGFDYWAVSDLAADELNIFATLIMSNN</sequence>
<name>A0A3B0T597_9ZZZZ</name>
<organism evidence="2">
    <name type="scientific">hydrothermal vent metagenome</name>
    <dbReference type="NCBI Taxonomy" id="652676"/>
    <lineage>
        <taxon>unclassified sequences</taxon>
        <taxon>metagenomes</taxon>
        <taxon>ecological metagenomes</taxon>
    </lineage>
</organism>
<dbReference type="Gene3D" id="1.10.10.1320">
    <property type="entry name" value="Anti-sigma factor, zinc-finger domain"/>
    <property type="match status" value="1"/>
</dbReference>
<feature type="domain" description="Putative zinc-finger" evidence="1">
    <location>
        <begin position="3"/>
        <end position="36"/>
    </location>
</feature>
<reference evidence="2" key="1">
    <citation type="submission" date="2018-06" db="EMBL/GenBank/DDBJ databases">
        <authorList>
            <person name="Zhirakovskaya E."/>
        </authorList>
    </citation>
    <scope>NUCLEOTIDE SEQUENCE</scope>
</reference>
<gene>
    <name evidence="2" type="ORF">MNBD_ALPHA04-2253</name>
</gene>
<accession>A0A3B0T597</accession>
<evidence type="ECO:0000259" key="1">
    <source>
        <dbReference type="Pfam" id="PF13490"/>
    </source>
</evidence>
<dbReference type="AlphaFoldDB" id="A0A3B0T597"/>
<dbReference type="InterPro" id="IPR041916">
    <property type="entry name" value="Anti_sigma_zinc_sf"/>
</dbReference>
<dbReference type="EMBL" id="UOEF01000388">
    <property type="protein sequence ID" value="VAW04004.1"/>
    <property type="molecule type" value="Genomic_DNA"/>
</dbReference>
<protein>
    <recommendedName>
        <fullName evidence="1">Putative zinc-finger domain-containing protein</fullName>
    </recommendedName>
</protein>
<dbReference type="Pfam" id="PF13490">
    <property type="entry name" value="zf-HC2"/>
    <property type="match status" value="1"/>
</dbReference>
<evidence type="ECO:0000313" key="2">
    <source>
        <dbReference type="EMBL" id="VAW04004.1"/>
    </source>
</evidence>